<dbReference type="GO" id="GO:0003700">
    <property type="term" value="F:DNA-binding transcription factor activity"/>
    <property type="evidence" value="ECO:0007669"/>
    <property type="project" value="TreeGrafter"/>
</dbReference>
<protein>
    <submittedName>
        <fullName evidence="2">Uncharacterized protein</fullName>
    </submittedName>
</protein>
<dbReference type="InterPro" id="IPR009057">
    <property type="entry name" value="Homeodomain-like_sf"/>
</dbReference>
<accession>A0A7I7Y0V6</accession>
<dbReference type="PANTHER" id="PTHR30055:SF229">
    <property type="entry name" value="HTH-TYPE TRANSCRIPTIONAL REPRESSOR RV1474C"/>
    <property type="match status" value="1"/>
</dbReference>
<reference evidence="2" key="2">
    <citation type="submission" date="2020-02" db="EMBL/GenBank/DDBJ databases">
        <authorList>
            <person name="Matsumoto Y."/>
            <person name="Motooka D."/>
            <person name="Nakamura S."/>
        </authorList>
    </citation>
    <scope>NUCLEOTIDE SEQUENCE</scope>
    <source>
        <strain evidence="2">JCM 13671</strain>
    </source>
</reference>
<dbReference type="PANTHER" id="PTHR30055">
    <property type="entry name" value="HTH-TYPE TRANSCRIPTIONAL REGULATOR RUTR"/>
    <property type="match status" value="1"/>
</dbReference>
<dbReference type="PRINTS" id="PR00455">
    <property type="entry name" value="HTHTETR"/>
</dbReference>
<dbReference type="SUPFAM" id="SSF48498">
    <property type="entry name" value="Tetracyclin repressor-like, C-terminal domain"/>
    <property type="match status" value="1"/>
</dbReference>
<dbReference type="AlphaFoldDB" id="A0A7I7Y0V6"/>
<dbReference type="Proteomes" id="UP000466931">
    <property type="component" value="Chromosome"/>
</dbReference>
<dbReference type="PROSITE" id="PS50977">
    <property type="entry name" value="HTH_TETR_2"/>
    <property type="match status" value="1"/>
</dbReference>
<proteinExistence type="predicted"/>
<dbReference type="Gene3D" id="1.10.357.10">
    <property type="entry name" value="Tetracycline Repressor, domain 2"/>
    <property type="match status" value="1"/>
</dbReference>
<organism evidence="2 3">
    <name type="scientific">Mycolicibacterium confluentis</name>
    <dbReference type="NCBI Taxonomy" id="28047"/>
    <lineage>
        <taxon>Bacteria</taxon>
        <taxon>Bacillati</taxon>
        <taxon>Actinomycetota</taxon>
        <taxon>Actinomycetes</taxon>
        <taxon>Mycobacteriales</taxon>
        <taxon>Mycobacteriaceae</taxon>
        <taxon>Mycolicibacterium</taxon>
    </lineage>
</organism>
<dbReference type="EMBL" id="AP022612">
    <property type="protein sequence ID" value="BBZ34751.1"/>
    <property type="molecule type" value="Genomic_DNA"/>
</dbReference>
<dbReference type="OrthoDB" id="5242433at2"/>
<keyword evidence="3" id="KW-1185">Reference proteome</keyword>
<dbReference type="InterPro" id="IPR050109">
    <property type="entry name" value="HTH-type_TetR-like_transc_reg"/>
</dbReference>
<evidence type="ECO:0000256" key="1">
    <source>
        <dbReference type="ARBA" id="ARBA00023125"/>
    </source>
</evidence>
<dbReference type="GO" id="GO:0000976">
    <property type="term" value="F:transcription cis-regulatory region binding"/>
    <property type="evidence" value="ECO:0007669"/>
    <property type="project" value="TreeGrafter"/>
</dbReference>
<reference evidence="2" key="1">
    <citation type="journal article" date="2019" name="Emerg. Microbes Infect.">
        <title>Comprehensive subspecies identification of 175 nontuberculous mycobacteria species based on 7547 genomic profiles.</title>
        <authorList>
            <person name="Matsumoto Y."/>
            <person name="Kinjo T."/>
            <person name="Motooka D."/>
            <person name="Nabeya D."/>
            <person name="Jung N."/>
            <person name="Uechi K."/>
            <person name="Horii T."/>
            <person name="Iida T."/>
            <person name="Fujita J."/>
            <person name="Nakamura S."/>
        </authorList>
    </citation>
    <scope>NUCLEOTIDE SEQUENCE [LARGE SCALE GENOMIC DNA]</scope>
    <source>
        <strain evidence="2">JCM 13671</strain>
    </source>
</reference>
<gene>
    <name evidence="2" type="ORF">MCNF_33560</name>
</gene>
<sequence>MAYVPSDERRRQFIDAAAKVIREEGLAKATTRRIAQEADAPLASLHYCFRNKEDLFVAVSQTFGEGGTAYVGRNVVAGMGVLKAVQEILRSFSEFVAESDEAQIGEFEFYAWAMRSPERHRASKGVYALWISRLAGYLTLACAGTDDDVDRHIDVEALSRAILAITDGFSLQVQFAGESRLAANMDLAAAALVAAVEAGVYRTETPPQG</sequence>
<keyword evidence="1" id="KW-0238">DNA-binding</keyword>
<dbReference type="SUPFAM" id="SSF46689">
    <property type="entry name" value="Homeodomain-like"/>
    <property type="match status" value="1"/>
</dbReference>
<dbReference type="InterPro" id="IPR036271">
    <property type="entry name" value="Tet_transcr_reg_TetR-rel_C_sf"/>
</dbReference>
<dbReference type="Pfam" id="PF00440">
    <property type="entry name" value="TetR_N"/>
    <property type="match status" value="1"/>
</dbReference>
<evidence type="ECO:0000313" key="3">
    <source>
        <dbReference type="Proteomes" id="UP000466931"/>
    </source>
</evidence>
<dbReference type="InterPro" id="IPR001647">
    <property type="entry name" value="HTH_TetR"/>
</dbReference>
<name>A0A7I7Y0V6_9MYCO</name>
<dbReference type="RefSeq" id="WP_085148573.1">
    <property type="nucleotide sequence ID" value="NZ_AP022612.1"/>
</dbReference>
<evidence type="ECO:0000313" key="2">
    <source>
        <dbReference type="EMBL" id="BBZ34751.1"/>
    </source>
</evidence>